<keyword evidence="3" id="KW-1185">Reference proteome</keyword>
<dbReference type="InterPro" id="IPR002575">
    <property type="entry name" value="Aminoglycoside_PTrfase"/>
</dbReference>
<comment type="caution">
    <text evidence="2">The sequence shown here is derived from an EMBL/GenBank/DDBJ whole genome shotgun (WGS) entry which is preliminary data.</text>
</comment>
<evidence type="ECO:0000259" key="1">
    <source>
        <dbReference type="Pfam" id="PF01636"/>
    </source>
</evidence>
<keyword evidence="2" id="KW-0808">Transferase</keyword>
<dbReference type="InterPro" id="IPR051678">
    <property type="entry name" value="AGP_Transferase"/>
</dbReference>
<protein>
    <submittedName>
        <fullName evidence="2">Kinase-like protein</fullName>
    </submittedName>
</protein>
<dbReference type="Proteomes" id="UP000623467">
    <property type="component" value="Unassembled WGS sequence"/>
</dbReference>
<dbReference type="EMBL" id="JACAZH010000003">
    <property type="protein sequence ID" value="KAF7373392.1"/>
    <property type="molecule type" value="Genomic_DNA"/>
</dbReference>
<evidence type="ECO:0000313" key="2">
    <source>
        <dbReference type="EMBL" id="KAF7373392.1"/>
    </source>
</evidence>
<dbReference type="AlphaFoldDB" id="A0A8H7DHI4"/>
<dbReference type="OrthoDB" id="5404599at2759"/>
<gene>
    <name evidence="2" type="ORF">MSAN_00548800</name>
</gene>
<dbReference type="Pfam" id="PF01636">
    <property type="entry name" value="APH"/>
    <property type="match status" value="1"/>
</dbReference>
<sequence>MLLHVEYLPSGLERFLQRENEAIMTPGLLRPSCDSPFHPLSPFKTCNDTNQSLKLNVTRNTFWARYTPNSNSIFRILTWFLLCIYPSCIRNSFIRSRLLAIAKYRFPLRYGNHNVSRLTYSTVLKTGSAAQMQAEVDAMRFVAAHTTIPVPRVRHHWSEGSKGFTVMDYIPGAEARRVFAGLKPEQQQRIVGTLVGYVEQLRSIPHPSPLKPWIGSASGGALFEVGMAHSGLEEGWGPYADLAAFNDARMARLAQIDSPMGDRLRDYRHAMQDHLPIVFTHAAIHRGNVLLKQSPDGTQVDVVALLDWSSAGWRPIFWEGHRSDWLGRSFKGWLELGSRLYAGYKQDVDLERNLLRIKLGVAP</sequence>
<accession>A0A8H7DHI4</accession>
<organism evidence="2 3">
    <name type="scientific">Mycena sanguinolenta</name>
    <dbReference type="NCBI Taxonomy" id="230812"/>
    <lineage>
        <taxon>Eukaryota</taxon>
        <taxon>Fungi</taxon>
        <taxon>Dikarya</taxon>
        <taxon>Basidiomycota</taxon>
        <taxon>Agaricomycotina</taxon>
        <taxon>Agaricomycetes</taxon>
        <taxon>Agaricomycetidae</taxon>
        <taxon>Agaricales</taxon>
        <taxon>Marasmiineae</taxon>
        <taxon>Mycenaceae</taxon>
        <taxon>Mycena</taxon>
    </lineage>
</organism>
<dbReference type="InterPro" id="IPR011009">
    <property type="entry name" value="Kinase-like_dom_sf"/>
</dbReference>
<dbReference type="PANTHER" id="PTHR21310:SF15">
    <property type="entry name" value="AMINOGLYCOSIDE PHOSPHOTRANSFERASE DOMAIN-CONTAINING PROTEIN"/>
    <property type="match status" value="1"/>
</dbReference>
<dbReference type="SUPFAM" id="SSF56112">
    <property type="entry name" value="Protein kinase-like (PK-like)"/>
    <property type="match status" value="1"/>
</dbReference>
<name>A0A8H7DHI4_9AGAR</name>
<evidence type="ECO:0000313" key="3">
    <source>
        <dbReference type="Proteomes" id="UP000623467"/>
    </source>
</evidence>
<keyword evidence="2" id="KW-0418">Kinase</keyword>
<dbReference type="PANTHER" id="PTHR21310">
    <property type="entry name" value="AMINOGLYCOSIDE PHOSPHOTRANSFERASE-RELATED-RELATED"/>
    <property type="match status" value="1"/>
</dbReference>
<reference evidence="2" key="1">
    <citation type="submission" date="2020-05" db="EMBL/GenBank/DDBJ databases">
        <title>Mycena genomes resolve the evolution of fungal bioluminescence.</title>
        <authorList>
            <person name="Tsai I.J."/>
        </authorList>
    </citation>
    <scope>NUCLEOTIDE SEQUENCE</scope>
    <source>
        <strain evidence="2">160909Yilan</strain>
    </source>
</reference>
<dbReference type="GO" id="GO:0016301">
    <property type="term" value="F:kinase activity"/>
    <property type="evidence" value="ECO:0007669"/>
    <property type="project" value="UniProtKB-KW"/>
</dbReference>
<proteinExistence type="predicted"/>
<feature type="domain" description="Aminoglycoside phosphotransferase" evidence="1">
    <location>
        <begin position="125"/>
        <end position="317"/>
    </location>
</feature>